<dbReference type="GeneID" id="85496371"/>
<organism evidence="4 5">
    <name type="scientific">Cutaneotrichosporon cavernicola</name>
    <dbReference type="NCBI Taxonomy" id="279322"/>
    <lineage>
        <taxon>Eukaryota</taxon>
        <taxon>Fungi</taxon>
        <taxon>Dikarya</taxon>
        <taxon>Basidiomycota</taxon>
        <taxon>Agaricomycotina</taxon>
        <taxon>Tremellomycetes</taxon>
        <taxon>Trichosporonales</taxon>
        <taxon>Trichosporonaceae</taxon>
        <taxon>Cutaneotrichosporon</taxon>
    </lineage>
</organism>
<evidence type="ECO:0000313" key="5">
    <source>
        <dbReference type="Proteomes" id="UP001233271"/>
    </source>
</evidence>
<keyword evidence="5" id="KW-1185">Reference proteome</keyword>
<dbReference type="RefSeq" id="XP_060457766.1">
    <property type="nucleotide sequence ID" value="XM_060601254.1"/>
</dbReference>
<dbReference type="InterPro" id="IPR013902">
    <property type="entry name" value="Mug135-like_C"/>
</dbReference>
<dbReference type="KEGG" id="ccac:CcaHIS019_0501290"/>
<evidence type="ECO:0000256" key="2">
    <source>
        <dbReference type="SAM" id="MobiDB-lite"/>
    </source>
</evidence>
<reference evidence="4" key="1">
    <citation type="journal article" date="2023" name="BMC Genomics">
        <title>Chromosome-level genome assemblies of Cutaneotrichosporon spp. (Trichosporonales, Basidiomycota) reveal imbalanced evolution between nucleotide sequences and chromosome synteny.</title>
        <authorList>
            <person name="Kobayashi Y."/>
            <person name="Kayamori A."/>
            <person name="Aoki K."/>
            <person name="Shiwa Y."/>
            <person name="Matsutani M."/>
            <person name="Fujita N."/>
            <person name="Sugita T."/>
            <person name="Iwasaki W."/>
            <person name="Tanaka N."/>
            <person name="Takashima M."/>
        </authorList>
    </citation>
    <scope>NUCLEOTIDE SEQUENCE</scope>
    <source>
        <strain evidence="4">HIS019</strain>
    </source>
</reference>
<feature type="domain" description="Mug135-like C-terminal" evidence="3">
    <location>
        <begin position="229"/>
        <end position="279"/>
    </location>
</feature>
<feature type="region of interest" description="Disordered" evidence="2">
    <location>
        <begin position="92"/>
        <end position="168"/>
    </location>
</feature>
<proteinExistence type="inferred from homology"/>
<evidence type="ECO:0000256" key="1">
    <source>
        <dbReference type="ARBA" id="ARBA00005788"/>
    </source>
</evidence>
<sequence length="310" mass="34582">MSDLSDHTTMSTMKDDAIPIPNGLLSHEAIKDHPVILELLEEHGGIPADADDACLEKVVDFTNAVAHHGVDPQHMRRGNQSPRRAARVFRAEVLGHREPSVSPERRQSITQSRERRASLTDLNRPVGDRLPTRSKSIRAARSRPFTVTEEERPQLPGTGVPGRRDQAVPEVPLGPDAARALENRLNAFTQQQHVVHERLMAAVSVLETEYAQIQARNTNRVNYYLGQPLVQVTNGQSPVPSHLPVLDSVETIQTLSARDVRAWLAYYTGRSPQQLLDADQQRTHVDADWVSQDLRRALRACTGVEPVLMM</sequence>
<evidence type="ECO:0000259" key="3">
    <source>
        <dbReference type="Pfam" id="PF08593"/>
    </source>
</evidence>
<name>A0AA48L5U1_9TREE</name>
<evidence type="ECO:0000313" key="4">
    <source>
        <dbReference type="EMBL" id="BEI92501.1"/>
    </source>
</evidence>
<dbReference type="AlphaFoldDB" id="A0AA48L5U1"/>
<accession>A0AA48L5U1</accession>
<gene>
    <name evidence="4" type="ORF">CcaverHIS019_0501290</name>
</gene>
<feature type="compositionally biased region" description="Basic and acidic residues" evidence="2">
    <location>
        <begin position="92"/>
        <end position="118"/>
    </location>
</feature>
<comment type="similarity">
    <text evidence="1">Belongs to the UPF0612 family.</text>
</comment>
<dbReference type="Proteomes" id="UP001233271">
    <property type="component" value="Chromosome 5"/>
</dbReference>
<dbReference type="Pfam" id="PF08593">
    <property type="entry name" value="Mug135_C"/>
    <property type="match status" value="1"/>
</dbReference>
<dbReference type="EMBL" id="AP028216">
    <property type="protein sequence ID" value="BEI92501.1"/>
    <property type="molecule type" value="Genomic_DNA"/>
</dbReference>
<protein>
    <recommendedName>
        <fullName evidence="3">Mug135-like C-terminal domain-containing protein</fullName>
    </recommendedName>
</protein>